<dbReference type="SMART" id="SM00877">
    <property type="entry name" value="BMC"/>
    <property type="match status" value="2"/>
</dbReference>
<dbReference type="PROSITE" id="PS51257">
    <property type="entry name" value="PROKAR_LIPOPROTEIN"/>
    <property type="match status" value="1"/>
</dbReference>
<dbReference type="InParanoid" id="Q02B57"/>
<dbReference type="SUPFAM" id="SSF143414">
    <property type="entry name" value="CcmK-like"/>
    <property type="match status" value="2"/>
</dbReference>
<organism evidence="5">
    <name type="scientific">Solibacter usitatus (strain Ellin6076)</name>
    <dbReference type="NCBI Taxonomy" id="234267"/>
    <lineage>
        <taxon>Bacteria</taxon>
        <taxon>Pseudomonadati</taxon>
        <taxon>Acidobacteriota</taxon>
        <taxon>Terriglobia</taxon>
        <taxon>Bryobacterales</taxon>
        <taxon>Solibacteraceae</taxon>
        <taxon>Candidatus Solibacter</taxon>
    </lineage>
</organism>
<dbReference type="InterPro" id="IPR011238">
    <property type="entry name" value="Micro_shell_prot_PduT"/>
</dbReference>
<sequence>MAKNSIGLIELTSIASGFLSCDAMLKAADVDVVLSRSICSGKYMVMVRGDVAAVQAAVSAGISGARFSVIDSFVIPNLHEAVFPAIAGSTKVETLEALGIVESFSVASLIEGADAAVKSANVQLIEIRLAMALGGKAFVTMTGDVAAVQSAVDAAAQVVGQKGMLVNKVVIPHPRPELLNEMI</sequence>
<dbReference type="EMBL" id="CP000473">
    <property type="protein sequence ID" value="ABJ81709.1"/>
    <property type="molecule type" value="Genomic_DNA"/>
</dbReference>
<protein>
    <submittedName>
        <fullName evidence="5">Microcompartments protein</fullName>
    </submittedName>
</protein>
<dbReference type="OrthoDB" id="128912at2"/>
<dbReference type="PROSITE" id="PS51930">
    <property type="entry name" value="BMC_2"/>
    <property type="match status" value="2"/>
</dbReference>
<evidence type="ECO:0000256" key="2">
    <source>
        <dbReference type="ARBA" id="ARBA00024446"/>
    </source>
</evidence>
<dbReference type="InterPro" id="IPR000249">
    <property type="entry name" value="BMC_dom"/>
</dbReference>
<dbReference type="KEGG" id="sus:Acid_0708"/>
<dbReference type="PIRSF" id="PIRSF034834">
    <property type="entry name" value="PduT"/>
    <property type="match status" value="1"/>
</dbReference>
<dbReference type="InterPro" id="IPR050575">
    <property type="entry name" value="BMC_shell"/>
</dbReference>
<dbReference type="Pfam" id="PF00936">
    <property type="entry name" value="BMC"/>
    <property type="match status" value="2"/>
</dbReference>
<dbReference type="CDD" id="cd07054">
    <property type="entry name" value="BMC_PduT_repeat2"/>
    <property type="match status" value="1"/>
</dbReference>
<dbReference type="eggNOG" id="COG4577">
    <property type="taxonomic scope" value="Bacteria"/>
</dbReference>
<dbReference type="GO" id="GO:0031469">
    <property type="term" value="C:bacterial microcompartment"/>
    <property type="evidence" value="ECO:0007669"/>
    <property type="project" value="UniProtKB-SubCell"/>
</dbReference>
<comment type="similarity">
    <text evidence="3">Belongs to the bacterial microcompartments protein family.</text>
</comment>
<reference evidence="5" key="1">
    <citation type="submission" date="2006-10" db="EMBL/GenBank/DDBJ databases">
        <title>Complete sequence of Solibacter usitatus Ellin6076.</title>
        <authorList>
            <consortium name="US DOE Joint Genome Institute"/>
            <person name="Copeland A."/>
            <person name="Lucas S."/>
            <person name="Lapidus A."/>
            <person name="Barry K."/>
            <person name="Detter J.C."/>
            <person name="Glavina del Rio T."/>
            <person name="Hammon N."/>
            <person name="Israni S."/>
            <person name="Dalin E."/>
            <person name="Tice H."/>
            <person name="Pitluck S."/>
            <person name="Thompson L.S."/>
            <person name="Brettin T."/>
            <person name="Bruce D."/>
            <person name="Han C."/>
            <person name="Tapia R."/>
            <person name="Gilna P."/>
            <person name="Schmutz J."/>
            <person name="Larimer F."/>
            <person name="Land M."/>
            <person name="Hauser L."/>
            <person name="Kyrpides N."/>
            <person name="Mikhailova N."/>
            <person name="Janssen P.H."/>
            <person name="Kuske C.R."/>
            <person name="Richardson P."/>
        </authorList>
    </citation>
    <scope>NUCLEOTIDE SEQUENCE</scope>
    <source>
        <strain evidence="5">Ellin6076</strain>
    </source>
</reference>
<dbReference type="InterPro" id="IPR037233">
    <property type="entry name" value="CcmK-like_sf"/>
</dbReference>
<comment type="subcellular location">
    <subcellularLocation>
        <location evidence="1">Bacterial microcompartment</location>
    </subcellularLocation>
</comment>
<evidence type="ECO:0000256" key="3">
    <source>
        <dbReference type="PROSITE-ProRule" id="PRU01278"/>
    </source>
</evidence>
<name>Q02B57_SOLUE</name>
<feature type="domain" description="BMC" evidence="4">
    <location>
        <begin position="5"/>
        <end position="87"/>
    </location>
</feature>
<dbReference type="HOGENOM" id="CLU_115793_0_0_0"/>
<dbReference type="PANTHER" id="PTHR33941:SF11">
    <property type="entry name" value="BACTERIAL MICROCOMPARTMENT SHELL PROTEIN PDUJ"/>
    <property type="match status" value="1"/>
</dbReference>
<dbReference type="Gene3D" id="3.30.70.1710">
    <property type="match status" value="2"/>
</dbReference>
<dbReference type="PANTHER" id="PTHR33941">
    <property type="entry name" value="PROPANEDIOL UTILIZATION PROTEIN PDUA"/>
    <property type="match status" value="1"/>
</dbReference>
<dbReference type="CDD" id="cd07053">
    <property type="entry name" value="BMC_PduT_repeat1"/>
    <property type="match status" value="1"/>
</dbReference>
<gene>
    <name evidence="5" type="ordered locus">Acid_0708</name>
</gene>
<evidence type="ECO:0000256" key="1">
    <source>
        <dbReference type="ARBA" id="ARBA00024322"/>
    </source>
</evidence>
<evidence type="ECO:0000313" key="5">
    <source>
        <dbReference type="EMBL" id="ABJ81709.1"/>
    </source>
</evidence>
<evidence type="ECO:0000259" key="4">
    <source>
        <dbReference type="PROSITE" id="PS51930"/>
    </source>
</evidence>
<proteinExistence type="inferred from homology"/>
<accession>Q02B57</accession>
<dbReference type="InterPro" id="IPR044872">
    <property type="entry name" value="CcmK/CsoS1_BMC"/>
</dbReference>
<dbReference type="STRING" id="234267.Acid_0708"/>
<feature type="domain" description="BMC" evidence="4">
    <location>
        <begin position="97"/>
        <end position="183"/>
    </location>
</feature>
<dbReference type="AlphaFoldDB" id="Q02B57"/>
<keyword evidence="2" id="KW-1283">Bacterial microcompartment</keyword>